<dbReference type="HOGENOM" id="CLU_3369279_0_0_1"/>
<name>A0A0E0GE68_ORYNI</name>
<dbReference type="Gramene" id="ONIVA02G38260.1">
    <property type="protein sequence ID" value="ONIVA02G38260.1"/>
    <property type="gene ID" value="ONIVA02G38260"/>
</dbReference>
<dbReference type="AlphaFoldDB" id="A0A0E0GE68"/>
<proteinExistence type="predicted"/>
<sequence>MAKKKNPIVFMDVSIGSLKLTGRMFHRISLMVAVF</sequence>
<evidence type="ECO:0000313" key="2">
    <source>
        <dbReference type="Proteomes" id="UP000006591"/>
    </source>
</evidence>
<protein>
    <submittedName>
        <fullName evidence="1">Uncharacterized protein</fullName>
    </submittedName>
</protein>
<dbReference type="EnsemblPlants" id="ONIVA02G38260.1">
    <property type="protein sequence ID" value="ONIVA02G38260.1"/>
    <property type="gene ID" value="ONIVA02G38260"/>
</dbReference>
<keyword evidence="2" id="KW-1185">Reference proteome</keyword>
<organism evidence="1">
    <name type="scientific">Oryza nivara</name>
    <name type="common">Indian wild rice</name>
    <name type="synonym">Oryza sativa f. spontanea</name>
    <dbReference type="NCBI Taxonomy" id="4536"/>
    <lineage>
        <taxon>Eukaryota</taxon>
        <taxon>Viridiplantae</taxon>
        <taxon>Streptophyta</taxon>
        <taxon>Embryophyta</taxon>
        <taxon>Tracheophyta</taxon>
        <taxon>Spermatophyta</taxon>
        <taxon>Magnoliopsida</taxon>
        <taxon>Liliopsida</taxon>
        <taxon>Poales</taxon>
        <taxon>Poaceae</taxon>
        <taxon>BOP clade</taxon>
        <taxon>Oryzoideae</taxon>
        <taxon>Oryzeae</taxon>
        <taxon>Oryzinae</taxon>
        <taxon>Oryza</taxon>
    </lineage>
</organism>
<reference evidence="1" key="1">
    <citation type="submission" date="2015-04" db="UniProtKB">
        <authorList>
            <consortium name="EnsemblPlants"/>
        </authorList>
    </citation>
    <scope>IDENTIFICATION</scope>
    <source>
        <strain evidence="1">SL10</strain>
    </source>
</reference>
<accession>A0A0E0GE68</accession>
<dbReference type="Proteomes" id="UP000006591">
    <property type="component" value="Chromosome 2"/>
</dbReference>
<evidence type="ECO:0000313" key="1">
    <source>
        <dbReference type="EnsemblPlants" id="ONIVA02G38260.1"/>
    </source>
</evidence>
<reference evidence="1" key="2">
    <citation type="submission" date="2018-04" db="EMBL/GenBank/DDBJ databases">
        <title>OnivRS2 (Oryza nivara Reference Sequence Version 2).</title>
        <authorList>
            <person name="Zhang J."/>
            <person name="Kudrna D."/>
            <person name="Lee S."/>
            <person name="Talag J."/>
            <person name="Rajasekar S."/>
            <person name="Welchert J."/>
            <person name="Hsing Y.-I."/>
            <person name="Wing R.A."/>
        </authorList>
    </citation>
    <scope>NUCLEOTIDE SEQUENCE [LARGE SCALE GENOMIC DNA]</scope>
    <source>
        <strain evidence="1">SL10</strain>
    </source>
</reference>